<feature type="region of interest" description="Disordered" evidence="1">
    <location>
        <begin position="64"/>
        <end position="84"/>
    </location>
</feature>
<evidence type="ECO:0000256" key="1">
    <source>
        <dbReference type="SAM" id="MobiDB-lite"/>
    </source>
</evidence>
<accession>A0ABR4C9U6</accession>
<evidence type="ECO:0000313" key="3">
    <source>
        <dbReference type="Proteomes" id="UP001595075"/>
    </source>
</evidence>
<proteinExistence type="predicted"/>
<reference evidence="2 3" key="1">
    <citation type="journal article" date="2024" name="Commun. Biol.">
        <title>Comparative genomic analysis of thermophilic fungi reveals convergent evolutionary adaptations and gene losses.</title>
        <authorList>
            <person name="Steindorff A.S."/>
            <person name="Aguilar-Pontes M.V."/>
            <person name="Robinson A.J."/>
            <person name="Andreopoulos B."/>
            <person name="LaButti K."/>
            <person name="Kuo A."/>
            <person name="Mondo S."/>
            <person name="Riley R."/>
            <person name="Otillar R."/>
            <person name="Haridas S."/>
            <person name="Lipzen A."/>
            <person name="Grimwood J."/>
            <person name="Schmutz J."/>
            <person name="Clum A."/>
            <person name="Reid I.D."/>
            <person name="Moisan M.C."/>
            <person name="Butler G."/>
            <person name="Nguyen T.T.M."/>
            <person name="Dewar K."/>
            <person name="Conant G."/>
            <person name="Drula E."/>
            <person name="Henrissat B."/>
            <person name="Hansel C."/>
            <person name="Singer S."/>
            <person name="Hutchinson M.I."/>
            <person name="de Vries R.P."/>
            <person name="Natvig D.O."/>
            <person name="Powell A.J."/>
            <person name="Tsang A."/>
            <person name="Grigoriev I.V."/>
        </authorList>
    </citation>
    <scope>NUCLEOTIDE SEQUENCE [LARGE SCALE GENOMIC DNA]</scope>
    <source>
        <strain evidence="2 3">CBS 494.80</strain>
    </source>
</reference>
<dbReference type="EMBL" id="JAZHXI010000011">
    <property type="protein sequence ID" value="KAL2066031.1"/>
    <property type="molecule type" value="Genomic_DNA"/>
</dbReference>
<dbReference type="Proteomes" id="UP001595075">
    <property type="component" value="Unassembled WGS sequence"/>
</dbReference>
<keyword evidence="3" id="KW-1185">Reference proteome</keyword>
<evidence type="ECO:0000313" key="2">
    <source>
        <dbReference type="EMBL" id="KAL2066031.1"/>
    </source>
</evidence>
<protein>
    <submittedName>
        <fullName evidence="2">Uncharacterized protein</fullName>
    </submittedName>
</protein>
<organism evidence="2 3">
    <name type="scientific">Oculimacula yallundae</name>
    <dbReference type="NCBI Taxonomy" id="86028"/>
    <lineage>
        <taxon>Eukaryota</taxon>
        <taxon>Fungi</taxon>
        <taxon>Dikarya</taxon>
        <taxon>Ascomycota</taxon>
        <taxon>Pezizomycotina</taxon>
        <taxon>Leotiomycetes</taxon>
        <taxon>Helotiales</taxon>
        <taxon>Ploettnerulaceae</taxon>
        <taxon>Oculimacula</taxon>
    </lineage>
</organism>
<comment type="caution">
    <text evidence="2">The sequence shown here is derived from an EMBL/GenBank/DDBJ whole genome shotgun (WGS) entry which is preliminary data.</text>
</comment>
<gene>
    <name evidence="2" type="ORF">VTL71DRAFT_2102</name>
</gene>
<name>A0ABR4C9U6_9HELO</name>
<sequence length="84" mass="9534">MEALLEISTPTVIQQKPAKDTNAMECVSMQFNKPTTNAQHLKPEVQHQKPENVKINAKLNGTERDGTERVYQEQAVVRSKKEKT</sequence>